<evidence type="ECO:0000256" key="16">
    <source>
        <dbReference type="ARBA" id="ARBA00049902"/>
    </source>
</evidence>
<dbReference type="PANTHER" id="PTHR30474:SF2">
    <property type="entry name" value="PEPTIDOGLYCAN GLYCOSYLTRANSFERASE FTSW-RELATED"/>
    <property type="match status" value="1"/>
</dbReference>
<dbReference type="KEGG" id="crie:AK829_01560"/>
<dbReference type="Proteomes" id="UP000060016">
    <property type="component" value="Chromosome"/>
</dbReference>
<keyword evidence="5 19" id="KW-0812">Transmembrane</keyword>
<evidence type="ECO:0000256" key="8">
    <source>
        <dbReference type="ARBA" id="ARBA00022989"/>
    </source>
</evidence>
<evidence type="ECO:0000256" key="19">
    <source>
        <dbReference type="SAM" id="Phobius"/>
    </source>
</evidence>
<dbReference type="InterPro" id="IPR001182">
    <property type="entry name" value="FtsW/RodA"/>
</dbReference>
<evidence type="ECO:0000256" key="5">
    <source>
        <dbReference type="ARBA" id="ARBA00022692"/>
    </source>
</evidence>
<dbReference type="GO" id="GO:0008955">
    <property type="term" value="F:peptidoglycan glycosyltransferase activity"/>
    <property type="evidence" value="ECO:0007669"/>
    <property type="project" value="UniProtKB-EC"/>
</dbReference>
<name>A0A0K1R9G5_9CORY</name>
<evidence type="ECO:0000313" key="20">
    <source>
        <dbReference type="EMBL" id="AKV58070.1"/>
    </source>
</evidence>
<keyword evidence="7" id="KW-0573">Peptidoglycan synthesis</keyword>
<feature type="transmembrane region" description="Helical" evidence="19">
    <location>
        <begin position="174"/>
        <end position="192"/>
    </location>
</feature>
<feature type="compositionally biased region" description="Basic and acidic residues" evidence="18">
    <location>
        <begin position="444"/>
        <end position="454"/>
    </location>
</feature>
<keyword evidence="21" id="KW-1185">Reference proteome</keyword>
<comment type="pathway">
    <text evidence="2">Cell wall biogenesis; peptidoglycan biosynthesis.</text>
</comment>
<comment type="subcellular location">
    <subcellularLocation>
        <location evidence="1">Membrane</location>
        <topology evidence="1">Multi-pass membrane protein</topology>
    </subcellularLocation>
</comment>
<dbReference type="GO" id="GO:0009252">
    <property type="term" value="P:peptidoglycan biosynthetic process"/>
    <property type="evidence" value="ECO:0007669"/>
    <property type="project" value="UniProtKB-UniPathway"/>
</dbReference>
<sequence>MTATGTRQRSMKRPPESGFARALRRMRQSMDSYPQLDYTVIRTVVLVLTGLGVVMVMSSSMATSFALSESPWAIAVRQGAMVCAGLFVFWLALRTHPERLRTFSSWFMLASVLLLIAVLIPGIGTGREEVGSQSWIVLGPLRLQPSEVARIAIAIWGAQVLAGRDPRDWKRAGSGFPLFVLVAGLCAGLIAAQGDIGMALSFSIVVALILFFAGVSWGIIGVLGGVVGFVAAVAFFSGGFRSQRFHVYFDALFGHFEDTRGVAFQSHQGFLSLADGSLFGVGLGQSRAKWFYLPEARNDFIFAVIGEELGLWGGALVIGLFAALACFGLRCARRAQSQFQSLMAAALTAGVVSQAFINIGYVVGLLPVTGIQLPMLSAGGTSAIITLAGMGVLASIARHEPDAISSMQNHGRPTFDRVLGIPEPRTLAQLREESKPARGAAGRVRREADKREARFGAPIAGGRTVRPTASRAPRRDQPRREATRSRGAYGNHGALNSDRRAG</sequence>
<feature type="compositionally biased region" description="Basic and acidic residues" evidence="18">
    <location>
        <begin position="473"/>
        <end position="484"/>
    </location>
</feature>
<feature type="region of interest" description="Disordered" evidence="18">
    <location>
        <begin position="431"/>
        <end position="502"/>
    </location>
</feature>
<accession>A0A0K1R9G5</accession>
<evidence type="ECO:0000313" key="21">
    <source>
        <dbReference type="Proteomes" id="UP000060016"/>
    </source>
</evidence>
<dbReference type="AlphaFoldDB" id="A0A0K1R9G5"/>
<evidence type="ECO:0000256" key="13">
    <source>
        <dbReference type="ARBA" id="ARBA00041185"/>
    </source>
</evidence>
<feature type="transmembrane region" description="Helical" evidence="19">
    <location>
        <begin position="204"/>
        <end position="236"/>
    </location>
</feature>
<dbReference type="GO" id="GO:0051301">
    <property type="term" value="P:cell division"/>
    <property type="evidence" value="ECO:0007669"/>
    <property type="project" value="UniProtKB-KW"/>
</dbReference>
<evidence type="ECO:0000256" key="18">
    <source>
        <dbReference type="SAM" id="MobiDB-lite"/>
    </source>
</evidence>
<keyword evidence="3" id="KW-0328">Glycosyltransferase</keyword>
<feature type="transmembrane region" description="Helical" evidence="19">
    <location>
        <begin position="375"/>
        <end position="397"/>
    </location>
</feature>
<feature type="transmembrane region" description="Helical" evidence="19">
    <location>
        <begin position="105"/>
        <end position="124"/>
    </location>
</feature>
<protein>
    <recommendedName>
        <fullName evidence="13">Probable peptidoglycan glycosyltransferase FtsW</fullName>
        <ecNumber evidence="15">2.4.99.28</ecNumber>
    </recommendedName>
    <alternativeName>
        <fullName evidence="14">Cell division protein FtsW</fullName>
    </alternativeName>
    <alternativeName>
        <fullName evidence="11">Cell wall polymerase</fullName>
    </alternativeName>
    <alternativeName>
        <fullName evidence="10">Peptidoglycan polymerase</fullName>
    </alternativeName>
</protein>
<proteinExistence type="inferred from homology"/>
<dbReference type="STRING" id="156976.AK829_01560"/>
<evidence type="ECO:0000256" key="10">
    <source>
        <dbReference type="ARBA" id="ARBA00032370"/>
    </source>
</evidence>
<dbReference type="Pfam" id="PF01098">
    <property type="entry name" value="FTSW_RODA_SPOVE"/>
    <property type="match status" value="1"/>
</dbReference>
<evidence type="ECO:0000256" key="11">
    <source>
        <dbReference type="ARBA" id="ARBA00033270"/>
    </source>
</evidence>
<keyword evidence="8 19" id="KW-1133">Transmembrane helix</keyword>
<dbReference type="RefSeq" id="WP_083439707.1">
    <property type="nucleotide sequence ID" value="NZ_CAMYAJ010000002.1"/>
</dbReference>
<dbReference type="EC" id="2.4.99.28" evidence="15"/>
<dbReference type="GO" id="GO:0008360">
    <property type="term" value="P:regulation of cell shape"/>
    <property type="evidence" value="ECO:0007669"/>
    <property type="project" value="UniProtKB-KW"/>
</dbReference>
<dbReference type="GO" id="GO:0032153">
    <property type="term" value="C:cell division site"/>
    <property type="evidence" value="ECO:0007669"/>
    <property type="project" value="TreeGrafter"/>
</dbReference>
<keyword evidence="20" id="KW-0132">Cell division</keyword>
<keyword evidence="9 19" id="KW-0472">Membrane</keyword>
<dbReference type="InterPro" id="IPR018365">
    <property type="entry name" value="Cell_cycle_FtsW-rel_CS"/>
</dbReference>
<evidence type="ECO:0000256" key="17">
    <source>
        <dbReference type="ARBA" id="ARBA00049966"/>
    </source>
</evidence>
<evidence type="ECO:0000256" key="9">
    <source>
        <dbReference type="ARBA" id="ARBA00023136"/>
    </source>
</evidence>
<keyword evidence="20" id="KW-0131">Cell cycle</keyword>
<feature type="transmembrane region" description="Helical" evidence="19">
    <location>
        <begin position="72"/>
        <end position="93"/>
    </location>
</feature>
<evidence type="ECO:0000256" key="15">
    <source>
        <dbReference type="ARBA" id="ARBA00044770"/>
    </source>
</evidence>
<dbReference type="EMBL" id="CP012342">
    <property type="protein sequence ID" value="AKV58070.1"/>
    <property type="molecule type" value="Genomic_DNA"/>
</dbReference>
<dbReference type="GO" id="GO:0015648">
    <property type="term" value="F:lipid-linked peptidoglycan transporter activity"/>
    <property type="evidence" value="ECO:0007669"/>
    <property type="project" value="TreeGrafter"/>
</dbReference>
<organism evidence="20 21">
    <name type="scientific">Corynebacterium riegelii</name>
    <dbReference type="NCBI Taxonomy" id="156976"/>
    <lineage>
        <taxon>Bacteria</taxon>
        <taxon>Bacillati</taxon>
        <taxon>Actinomycetota</taxon>
        <taxon>Actinomycetes</taxon>
        <taxon>Mycobacteriales</taxon>
        <taxon>Corynebacteriaceae</taxon>
        <taxon>Corynebacterium</taxon>
    </lineage>
</organism>
<dbReference type="PROSITE" id="PS00428">
    <property type="entry name" value="FTSW_RODA_SPOVE"/>
    <property type="match status" value="1"/>
</dbReference>
<dbReference type="PATRIC" id="fig|156976.3.peg.304"/>
<gene>
    <name evidence="20" type="ORF">AK829_01560</name>
</gene>
<evidence type="ECO:0000256" key="6">
    <source>
        <dbReference type="ARBA" id="ARBA00022960"/>
    </source>
</evidence>
<dbReference type="UniPathway" id="UPA00219"/>
<evidence type="ECO:0000256" key="14">
    <source>
        <dbReference type="ARBA" id="ARBA00041418"/>
    </source>
</evidence>
<evidence type="ECO:0000256" key="7">
    <source>
        <dbReference type="ARBA" id="ARBA00022984"/>
    </source>
</evidence>
<evidence type="ECO:0000256" key="4">
    <source>
        <dbReference type="ARBA" id="ARBA00022679"/>
    </source>
</evidence>
<comment type="catalytic activity">
    <reaction evidence="16">
        <text>[GlcNAc-(1-&gt;4)-Mur2Ac(oyl-L-Ala-gamma-D-Glu-L-Lys-D-Ala-D-Ala)](n)-di-trans,octa-cis-undecaprenyl diphosphate + beta-D-GlcNAc-(1-&gt;4)-Mur2Ac(oyl-L-Ala-gamma-D-Glu-L-Lys-D-Ala-D-Ala)-di-trans,octa-cis-undecaprenyl diphosphate = [GlcNAc-(1-&gt;4)-Mur2Ac(oyl-L-Ala-gamma-D-Glu-L-Lys-D-Ala-D-Ala)](n+1)-di-trans,octa-cis-undecaprenyl diphosphate + di-trans,octa-cis-undecaprenyl diphosphate + H(+)</text>
        <dbReference type="Rhea" id="RHEA:23708"/>
        <dbReference type="Rhea" id="RHEA-COMP:9602"/>
        <dbReference type="Rhea" id="RHEA-COMP:9603"/>
        <dbReference type="ChEBI" id="CHEBI:15378"/>
        <dbReference type="ChEBI" id="CHEBI:58405"/>
        <dbReference type="ChEBI" id="CHEBI:60033"/>
        <dbReference type="ChEBI" id="CHEBI:78435"/>
        <dbReference type="EC" id="2.4.99.28"/>
    </reaction>
</comment>
<evidence type="ECO:0000256" key="3">
    <source>
        <dbReference type="ARBA" id="ARBA00022676"/>
    </source>
</evidence>
<evidence type="ECO:0000256" key="12">
    <source>
        <dbReference type="ARBA" id="ARBA00038053"/>
    </source>
</evidence>
<comment type="function">
    <text evidence="17">Peptidoglycan polymerase that is essential for cell division.</text>
</comment>
<dbReference type="PANTHER" id="PTHR30474">
    <property type="entry name" value="CELL CYCLE PROTEIN"/>
    <property type="match status" value="1"/>
</dbReference>
<feature type="transmembrane region" description="Helical" evidence="19">
    <location>
        <begin position="309"/>
        <end position="329"/>
    </location>
</feature>
<evidence type="ECO:0000256" key="2">
    <source>
        <dbReference type="ARBA" id="ARBA00004752"/>
    </source>
</evidence>
<evidence type="ECO:0000256" key="1">
    <source>
        <dbReference type="ARBA" id="ARBA00004141"/>
    </source>
</evidence>
<keyword evidence="4" id="KW-0808">Transferase</keyword>
<feature type="transmembrane region" description="Helical" evidence="19">
    <location>
        <begin position="341"/>
        <end position="363"/>
    </location>
</feature>
<dbReference type="GO" id="GO:0005886">
    <property type="term" value="C:plasma membrane"/>
    <property type="evidence" value="ECO:0007669"/>
    <property type="project" value="TreeGrafter"/>
</dbReference>
<comment type="similarity">
    <text evidence="12">Belongs to the SEDS family. FtsW subfamily.</text>
</comment>
<reference evidence="20 21" key="1">
    <citation type="submission" date="2015-08" db="EMBL/GenBank/DDBJ databases">
        <authorList>
            <person name="Babu N.S."/>
            <person name="Beckwith C.J."/>
            <person name="Beseler K.G."/>
            <person name="Brison A."/>
            <person name="Carone J.V."/>
            <person name="Caskin T.P."/>
            <person name="Diamond M."/>
            <person name="Durham M.E."/>
            <person name="Foxe J.M."/>
            <person name="Go M."/>
            <person name="Henderson B.A."/>
            <person name="Jones I.B."/>
            <person name="McGettigan J.A."/>
            <person name="Micheletti S.J."/>
            <person name="Nasrallah M.E."/>
            <person name="Ortiz D."/>
            <person name="Piller C.R."/>
            <person name="Privatt S.R."/>
            <person name="Schneider S.L."/>
            <person name="Sharp S."/>
            <person name="Smith T.C."/>
            <person name="Stanton J.D."/>
            <person name="Ullery H.E."/>
            <person name="Wilson R.J."/>
            <person name="Serrano M.G."/>
            <person name="Buck G."/>
            <person name="Lee V."/>
            <person name="Wang Y."/>
            <person name="Carvalho R."/>
            <person name="Voegtly L."/>
            <person name="Shi R."/>
            <person name="Duckworth R."/>
            <person name="Johnson A."/>
            <person name="Loviza R."/>
            <person name="Walstead R."/>
            <person name="Shah Z."/>
            <person name="Kiflezghi M."/>
            <person name="Wade K."/>
            <person name="Ball S.L."/>
            <person name="Bradley K.W."/>
            <person name="Asai D.J."/>
            <person name="Bowman C.A."/>
            <person name="Russell D.A."/>
            <person name="Pope W.H."/>
            <person name="Jacobs-Sera D."/>
            <person name="Hendrix R.W."/>
            <person name="Hatfull G.F."/>
        </authorList>
    </citation>
    <scope>NUCLEOTIDE SEQUENCE [LARGE SCALE GENOMIC DNA]</scope>
    <source>
        <strain evidence="20 21">PUDD_83A45</strain>
    </source>
</reference>
<keyword evidence="6" id="KW-0133">Cell shape</keyword>